<gene>
    <name evidence="1" type="ORF">MRB53_027468</name>
</gene>
<sequence>MAEAKVSLPDDLLSSKSPEDSWTGKDDAPAGNDDEKWLMGFLDDSKDQVTSESSIPLSPQWLYAKPNESKPGLPAAPGDIRAPTPLTHGNSLDPVQKEGWRLDGSLEKKEWRRNAPDIDSSRRWREEERETGLLGRRDRRKEGDRENEYRKSDRRTDTSSIRETAENRPLPSSDRWHDVTSRNPGHETRRDSKWSSRWGPEDKEKVSRNDKRVDVEKEDAHSEKQTFISSNRAVSERESDSRDKWRPRHRQEAHSVGPTVYRAAPGFGLERGRLEGSNVGFAPGRGRSNIVGNISLGRPSFSGPIGAAPVERNELGRGKSVISADTFCYPRGKLLDIYRKQKLYLSFNNIPDGLEEVPPITISGSVEPLAFVAPGAEEEAILKDIGKGKLISSGAFYNSSKEKIVRDNENETGVGDAILTQHKHGKLPTSNAEEAGDSFAATAGDDNIYENGAGLLDGYALKKNLIDENDSDIKEHETEVTAPTDEMSSVGSTPLVFKGNDLVSIMEKCGTQLSAEYKVCKTGMVNGDGQVDDSISLRLPKTEDVASAAAFDVHAKLPDDSNSLFDLPTLQDIPSNEQYVKNSERATPPEELSLFYQDPQGEMQGPFLGVDIISWFEQGFFGTDLPVCLSDAPEGTPFQELGDVMPHLKYKDQTASGINNDTIPELSDTIGCNLKSCSPTRGFTDSTSTNDLWTLPDFRGPSDHNVRPGNYKNEDLLEAHRGRLGPSALATNENEEILFPDRPGSSSGNPLGKPASNLHDSAGNPASRQLLANELGEPMMLNHKSLTDSINDNVQPLGLLWSELEGAHLKRSNLSGTLSGVGDQAPPINTAVGRDGHLFSHKQNSFAASTDSAVAGEIWSDSGRRNALAHQSVLQGAMDPRLVAHMEQHPDQFDLQFLSQQLQKQLLQQNLVSNHPPSHLNGSVLEQLQSSAVPHSLNPIHQQSVSPPMSDLDHFFKLQQQRQFELQVQQRLQQQQFELEEQHRLQQQQFELEEQHRLQQQQFELEEQHRLQLQQFELEEQHRLQQQELHHRIQLQQQSQAQQLLLEQFLHHQMHDPGFMQSQIDPLRSNNMLDQILLRQHLLHESQQQSHLPRHRDPLEQLIHAKFGQNLHPEHHNDLLELLHAKHGQMLPLDQQFLGIQHEQLKARQFSAASRQQLGLEDERHLGGAWSVDGRGQFVRGSANPHQMQSSGVDLLDFFQRQQRPSSFEQPSNLERNLTLHDRRHLGLYESSSLPPEMPVSLPAGASEMNMDFVNAMARVRGRDMQERNAQAHSASPVGSFSSGLLSHSPQIPNQFHESHLDGMVSSWPEREGLHPNDIESRMHQLHLEAERKKRDSEMNLFLEDPNSWASAMPNDGNSTTRVFMDMFHKKAGLPLDQSLELDEGQASLGDSFAEGPRGPNLGLVVAEHANNTENSERFLYRSNSGAFMEDERSLQGINETAQAIYGDTNLTDKSVDRVDFTEVKEGKKGKKRGSKSKVVNKPIAEAQGSGVEPVEVDVTDCGDLSVKSSIKHASLGSSGGSGAAYNYDTGVDNAYGDKNKMDKNWTSTVINEFDNSLLKRPPVSRVLSSQEALSELASAPTVKGKIPTNFAASEVGRDGGNPSIQMSEAVVPSKKDGRFRRTSSCSDADVSEPSFIDMLKSTKKPAPETDATIGFSEQDANHGGKGGKKKGKKGRQIDPALLGFKVSSNRIMMGEIQRLDD</sequence>
<evidence type="ECO:0000313" key="2">
    <source>
        <dbReference type="Proteomes" id="UP001234297"/>
    </source>
</evidence>
<name>A0ACC2LL60_PERAE</name>
<dbReference type="Proteomes" id="UP001234297">
    <property type="component" value="Chromosome 8"/>
</dbReference>
<accession>A0ACC2LL60</accession>
<dbReference type="EMBL" id="CM056816">
    <property type="protein sequence ID" value="KAJ8634132.1"/>
    <property type="molecule type" value="Genomic_DNA"/>
</dbReference>
<evidence type="ECO:0000313" key="1">
    <source>
        <dbReference type="EMBL" id="KAJ8634132.1"/>
    </source>
</evidence>
<proteinExistence type="predicted"/>
<reference evidence="1 2" key="1">
    <citation type="journal article" date="2022" name="Hortic Res">
        <title>A haplotype resolved chromosomal level avocado genome allows analysis of novel avocado genes.</title>
        <authorList>
            <person name="Nath O."/>
            <person name="Fletcher S.J."/>
            <person name="Hayward A."/>
            <person name="Shaw L.M."/>
            <person name="Masouleh A.K."/>
            <person name="Furtado A."/>
            <person name="Henry R.J."/>
            <person name="Mitter N."/>
        </authorList>
    </citation>
    <scope>NUCLEOTIDE SEQUENCE [LARGE SCALE GENOMIC DNA]</scope>
    <source>
        <strain evidence="2">cv. Hass</strain>
    </source>
</reference>
<comment type="caution">
    <text evidence="1">The sequence shown here is derived from an EMBL/GenBank/DDBJ whole genome shotgun (WGS) entry which is preliminary data.</text>
</comment>
<protein>
    <submittedName>
        <fullName evidence="1">Uncharacterized protein</fullName>
    </submittedName>
</protein>
<keyword evidence="2" id="KW-1185">Reference proteome</keyword>
<organism evidence="1 2">
    <name type="scientific">Persea americana</name>
    <name type="common">Avocado</name>
    <dbReference type="NCBI Taxonomy" id="3435"/>
    <lineage>
        <taxon>Eukaryota</taxon>
        <taxon>Viridiplantae</taxon>
        <taxon>Streptophyta</taxon>
        <taxon>Embryophyta</taxon>
        <taxon>Tracheophyta</taxon>
        <taxon>Spermatophyta</taxon>
        <taxon>Magnoliopsida</taxon>
        <taxon>Magnoliidae</taxon>
        <taxon>Laurales</taxon>
        <taxon>Lauraceae</taxon>
        <taxon>Persea</taxon>
    </lineage>
</organism>